<sequence length="206" mass="24353">MNQTQPLRLTVKSSILARVRLLTIDKDYIEFGDNNLSNKAPTKFLKSDIKSFRCGIKWIRGYQFYIGRIYFIDIKEKSGRIIKLKLKSIYGIRKKLLADKYEKIITTLYDNFFDDIARHYLKEFDNNNDFELCGLLFSQKGIAFDKNSEHIAWENIQTNSYRTYYTISPKDAPNAYKAFEYLHDWDARTLYSVSRQILKNKGLHAE</sequence>
<organism evidence="1 2">
    <name type="scientific">Danxiaibacter flavus</name>
    <dbReference type="NCBI Taxonomy" id="3049108"/>
    <lineage>
        <taxon>Bacteria</taxon>
        <taxon>Pseudomonadati</taxon>
        <taxon>Bacteroidota</taxon>
        <taxon>Chitinophagia</taxon>
        <taxon>Chitinophagales</taxon>
        <taxon>Chitinophagaceae</taxon>
        <taxon>Danxiaibacter</taxon>
    </lineage>
</organism>
<name>A0ABV3ZNY0_9BACT</name>
<keyword evidence="2" id="KW-1185">Reference proteome</keyword>
<proteinExistence type="predicted"/>
<dbReference type="Proteomes" id="UP001560573">
    <property type="component" value="Unassembled WGS sequence"/>
</dbReference>
<reference evidence="1 2" key="1">
    <citation type="submission" date="2023-07" db="EMBL/GenBank/DDBJ databases">
        <authorList>
            <person name="Lian W.-H."/>
        </authorList>
    </citation>
    <scope>NUCLEOTIDE SEQUENCE [LARGE SCALE GENOMIC DNA]</scope>
    <source>
        <strain evidence="1 2">SYSU DXS3180</strain>
    </source>
</reference>
<gene>
    <name evidence="1" type="ORF">QTN47_25395</name>
</gene>
<dbReference type="EMBL" id="JAULBC010000011">
    <property type="protein sequence ID" value="MEX6690869.1"/>
    <property type="molecule type" value="Genomic_DNA"/>
</dbReference>
<accession>A0ABV3ZNY0</accession>
<comment type="caution">
    <text evidence="1">The sequence shown here is derived from an EMBL/GenBank/DDBJ whole genome shotgun (WGS) entry which is preliminary data.</text>
</comment>
<evidence type="ECO:0000313" key="1">
    <source>
        <dbReference type="EMBL" id="MEX6690869.1"/>
    </source>
</evidence>
<evidence type="ECO:0000313" key="2">
    <source>
        <dbReference type="Proteomes" id="UP001560573"/>
    </source>
</evidence>
<protein>
    <submittedName>
        <fullName evidence="1">Uncharacterized protein</fullName>
    </submittedName>
</protein>
<dbReference type="RefSeq" id="WP_369332285.1">
    <property type="nucleotide sequence ID" value="NZ_JAULBC010000011.1"/>
</dbReference>